<protein>
    <submittedName>
        <fullName evidence="1">Uncharacterized protein</fullName>
    </submittedName>
</protein>
<proteinExistence type="predicted"/>
<evidence type="ECO:0000313" key="2">
    <source>
        <dbReference type="Proteomes" id="UP000044806"/>
    </source>
</evidence>
<evidence type="ECO:0000313" key="1">
    <source>
        <dbReference type="EMBL" id="CSA99691.1"/>
    </source>
</evidence>
<dbReference type="AlphaFoldDB" id="A0A655RKV0"/>
<organism evidence="1 2">
    <name type="scientific">Vibrio cholerae</name>
    <dbReference type="NCBI Taxonomy" id="666"/>
    <lineage>
        <taxon>Bacteria</taxon>
        <taxon>Pseudomonadati</taxon>
        <taxon>Pseudomonadota</taxon>
        <taxon>Gammaproteobacteria</taxon>
        <taxon>Vibrionales</taxon>
        <taxon>Vibrionaceae</taxon>
        <taxon>Vibrio</taxon>
    </lineage>
</organism>
<name>A0A655RKV0_VIBCL</name>
<reference evidence="1 2" key="1">
    <citation type="submission" date="2015-07" db="EMBL/GenBank/DDBJ databases">
        <authorList>
            <consortium name="Pathogen Informatics"/>
        </authorList>
    </citation>
    <scope>NUCLEOTIDE SEQUENCE [LARGE SCALE GENOMIC DNA]</scope>
    <source>
        <strain evidence="1 2">A51</strain>
    </source>
</reference>
<sequence length="134" mass="15464">MWCARLNVLRGPHLVLADIGRDNRRVRHHVRQLLEQQWCEDVVARMIVAPFEPATQALTMMHPRGDVVAQFQLRQDEVDITAQCSMGMTQFVELGGINIDMNHFGMRRKGIELACHAVIKTRTNRDQQITLLYD</sequence>
<dbReference type="Proteomes" id="UP000044806">
    <property type="component" value="Unassembled WGS sequence"/>
</dbReference>
<accession>A0A655RKV0</accession>
<dbReference type="EMBL" id="CWOW01000018">
    <property type="protein sequence ID" value="CSA99691.1"/>
    <property type="molecule type" value="Genomic_DNA"/>
</dbReference>
<gene>
    <name evidence="1" type="ORF">ERS013165_03017</name>
</gene>